<evidence type="ECO:0000256" key="1">
    <source>
        <dbReference type="SAM" id="MobiDB-lite"/>
    </source>
</evidence>
<dbReference type="EMBL" id="SRLO01001922">
    <property type="protein sequence ID" value="TNN34628.1"/>
    <property type="molecule type" value="Genomic_DNA"/>
</dbReference>
<feature type="region of interest" description="Disordered" evidence="1">
    <location>
        <begin position="13"/>
        <end position="63"/>
    </location>
</feature>
<protein>
    <submittedName>
        <fullName evidence="2">Uncharacterized protein</fullName>
    </submittedName>
</protein>
<proteinExistence type="predicted"/>
<accession>A0A4Z2F0S7</accession>
<name>A0A4Z2F0S7_9TELE</name>
<comment type="caution">
    <text evidence="2">The sequence shown here is derived from an EMBL/GenBank/DDBJ whole genome shotgun (WGS) entry which is preliminary data.</text>
</comment>
<reference evidence="2 3" key="1">
    <citation type="submission" date="2019-03" db="EMBL/GenBank/DDBJ databases">
        <title>First draft genome of Liparis tanakae, snailfish: a comprehensive survey of snailfish specific genes.</title>
        <authorList>
            <person name="Kim W."/>
            <person name="Song I."/>
            <person name="Jeong J.-H."/>
            <person name="Kim D."/>
            <person name="Kim S."/>
            <person name="Ryu S."/>
            <person name="Song J.Y."/>
            <person name="Lee S.K."/>
        </authorList>
    </citation>
    <scope>NUCLEOTIDE SEQUENCE [LARGE SCALE GENOMIC DNA]</scope>
    <source>
        <tissue evidence="2">Muscle</tissue>
    </source>
</reference>
<evidence type="ECO:0000313" key="2">
    <source>
        <dbReference type="EMBL" id="TNN34628.1"/>
    </source>
</evidence>
<dbReference type="Proteomes" id="UP000314294">
    <property type="component" value="Unassembled WGS sequence"/>
</dbReference>
<gene>
    <name evidence="2" type="ORF">EYF80_055204</name>
</gene>
<keyword evidence="3" id="KW-1185">Reference proteome</keyword>
<organism evidence="2 3">
    <name type="scientific">Liparis tanakae</name>
    <name type="common">Tanaka's snailfish</name>
    <dbReference type="NCBI Taxonomy" id="230148"/>
    <lineage>
        <taxon>Eukaryota</taxon>
        <taxon>Metazoa</taxon>
        <taxon>Chordata</taxon>
        <taxon>Craniata</taxon>
        <taxon>Vertebrata</taxon>
        <taxon>Euteleostomi</taxon>
        <taxon>Actinopterygii</taxon>
        <taxon>Neopterygii</taxon>
        <taxon>Teleostei</taxon>
        <taxon>Neoteleostei</taxon>
        <taxon>Acanthomorphata</taxon>
        <taxon>Eupercaria</taxon>
        <taxon>Perciformes</taxon>
        <taxon>Cottioidei</taxon>
        <taxon>Cottales</taxon>
        <taxon>Liparidae</taxon>
        <taxon>Liparis</taxon>
    </lineage>
</organism>
<dbReference type="AlphaFoldDB" id="A0A4Z2F0S7"/>
<evidence type="ECO:0000313" key="3">
    <source>
        <dbReference type="Proteomes" id="UP000314294"/>
    </source>
</evidence>
<feature type="compositionally biased region" description="Pro residues" evidence="1">
    <location>
        <begin position="21"/>
        <end position="32"/>
    </location>
</feature>
<sequence>MKVLCCHMGIDSRRSLDRVPPDPQTRVPPDPGPFRASWSSNRPAPLPVERGNKATTQMQIMGN</sequence>
<feature type="compositionally biased region" description="Polar residues" evidence="1">
    <location>
        <begin position="53"/>
        <end position="63"/>
    </location>
</feature>